<reference evidence="3" key="1">
    <citation type="submission" date="2013-02" db="EMBL/GenBank/DDBJ databases">
        <authorList>
            <person name="Hughes D."/>
        </authorList>
    </citation>
    <scope>NUCLEOTIDE SEQUENCE</scope>
    <source>
        <strain>Durham</strain>
        <strain evidence="3">NC isolate 2 -- Noor lab</strain>
    </source>
</reference>
<dbReference type="InterPro" id="IPR019775">
    <property type="entry name" value="WD40_repeat_CS"/>
</dbReference>
<dbReference type="PANTHER" id="PTHR46189">
    <property type="entry name" value="LD41958P"/>
    <property type="match status" value="1"/>
</dbReference>
<protein>
    <submittedName>
        <fullName evidence="2">Uncharacterized protein</fullName>
    </submittedName>
</protein>
<evidence type="ECO:0000313" key="3">
    <source>
        <dbReference type="Proteomes" id="UP000015102"/>
    </source>
</evidence>
<dbReference type="GO" id="GO:0005769">
    <property type="term" value="C:early endosome"/>
    <property type="evidence" value="ECO:0007669"/>
    <property type="project" value="TreeGrafter"/>
</dbReference>
<evidence type="ECO:0000256" key="1">
    <source>
        <dbReference type="PROSITE-ProRule" id="PRU00221"/>
    </source>
</evidence>
<keyword evidence="1" id="KW-0853">WD repeat</keyword>
<dbReference type="PROSITE" id="PS00678">
    <property type="entry name" value="WD_REPEATS_1"/>
    <property type="match status" value="1"/>
</dbReference>
<organism evidence="2 3">
    <name type="scientific">Megaselia scalaris</name>
    <name type="common">Humpbacked fly</name>
    <name type="synonym">Phora scalaris</name>
    <dbReference type="NCBI Taxonomy" id="36166"/>
    <lineage>
        <taxon>Eukaryota</taxon>
        <taxon>Metazoa</taxon>
        <taxon>Ecdysozoa</taxon>
        <taxon>Arthropoda</taxon>
        <taxon>Hexapoda</taxon>
        <taxon>Insecta</taxon>
        <taxon>Pterygota</taxon>
        <taxon>Neoptera</taxon>
        <taxon>Endopterygota</taxon>
        <taxon>Diptera</taxon>
        <taxon>Brachycera</taxon>
        <taxon>Muscomorpha</taxon>
        <taxon>Platypezoidea</taxon>
        <taxon>Phoridae</taxon>
        <taxon>Megaseliini</taxon>
        <taxon>Megaselia</taxon>
    </lineage>
</organism>
<dbReference type="EnsemblMetazoa" id="MESCA002928-RA">
    <property type="protein sequence ID" value="MESCA002928-PA"/>
    <property type="gene ID" value="MESCA002928"/>
</dbReference>
<dbReference type="PROSITE" id="PS50082">
    <property type="entry name" value="WD_REPEATS_2"/>
    <property type="match status" value="1"/>
</dbReference>
<evidence type="ECO:0000313" key="2">
    <source>
        <dbReference type="EnsemblMetazoa" id="MESCA002928-PA"/>
    </source>
</evidence>
<dbReference type="HOGENOM" id="CLU_2834060_0_0_1"/>
<dbReference type="InterPro" id="IPR001680">
    <property type="entry name" value="WD40_rpt"/>
</dbReference>
<dbReference type="InterPro" id="IPR042234">
    <property type="entry name" value="WDFY1/WDFY2"/>
</dbReference>
<feature type="repeat" description="WD" evidence="1">
    <location>
        <begin position="28"/>
        <end position="62"/>
    </location>
</feature>
<accession>T1GHM1</accession>
<name>T1GHM1_MEGSC</name>
<reference evidence="2" key="2">
    <citation type="submission" date="2015-06" db="UniProtKB">
        <authorList>
            <consortium name="EnsemblMetazoa"/>
        </authorList>
    </citation>
    <scope>IDENTIFICATION</scope>
</reference>
<dbReference type="AlphaFoldDB" id="T1GHM1"/>
<dbReference type="STRING" id="36166.T1GHM1"/>
<keyword evidence="3" id="KW-1185">Reference proteome</keyword>
<sequence length="66" mass="7887">MGFEFDVRVCDPCFKQLQFVERPSLATFHDAKHSIVFMDMDEERKRLLTVGQDRIIKIWDLSPIWT</sequence>
<proteinExistence type="predicted"/>
<dbReference type="PANTHER" id="PTHR46189:SF1">
    <property type="entry name" value="LD41958P"/>
    <property type="match status" value="1"/>
</dbReference>
<dbReference type="Proteomes" id="UP000015102">
    <property type="component" value="Unassembled WGS sequence"/>
</dbReference>
<dbReference type="EMBL" id="CAQQ02074371">
    <property type="status" value="NOT_ANNOTATED_CDS"/>
    <property type="molecule type" value="Genomic_DNA"/>
</dbReference>